<evidence type="ECO:0000313" key="5">
    <source>
        <dbReference type="EnsemblMetazoa" id="PPAI004449-PA"/>
    </source>
</evidence>
<protein>
    <recommendedName>
        <fullName evidence="4">FLYWCH-type domain-containing protein</fullName>
    </recommendedName>
</protein>
<dbReference type="Proteomes" id="UP000092462">
    <property type="component" value="Unassembled WGS sequence"/>
</dbReference>
<dbReference type="VEuPathDB" id="VectorBase:PPAI004449"/>
<dbReference type="Gene3D" id="2.20.25.240">
    <property type="match status" value="2"/>
</dbReference>
<keyword evidence="3" id="KW-0862">Zinc</keyword>
<dbReference type="GO" id="GO:0008270">
    <property type="term" value="F:zinc ion binding"/>
    <property type="evidence" value="ECO:0007669"/>
    <property type="project" value="UniProtKB-KW"/>
</dbReference>
<feature type="domain" description="FLYWCH-type" evidence="4">
    <location>
        <begin position="27"/>
        <end position="90"/>
    </location>
</feature>
<keyword evidence="6" id="KW-1185">Reference proteome</keyword>
<proteinExistence type="predicted"/>
<keyword evidence="2" id="KW-0863">Zinc-finger</keyword>
<name>A0A1B0GN86_PHLPP</name>
<dbReference type="EnsemblMetazoa" id="PPAI004449-RA">
    <property type="protein sequence ID" value="PPAI004449-PA"/>
    <property type="gene ID" value="PPAI004449"/>
</dbReference>
<dbReference type="InterPro" id="IPR007588">
    <property type="entry name" value="Znf_FLYWCH"/>
</dbReference>
<dbReference type="Pfam" id="PF04500">
    <property type="entry name" value="FLYWCH"/>
    <property type="match status" value="2"/>
</dbReference>
<evidence type="ECO:0000256" key="2">
    <source>
        <dbReference type="ARBA" id="ARBA00022771"/>
    </source>
</evidence>
<dbReference type="VEuPathDB" id="VectorBase:PPAPM1_005231"/>
<dbReference type="EMBL" id="AJVK01013077">
    <property type="status" value="NOT_ANNOTATED_CDS"/>
    <property type="molecule type" value="Genomic_DNA"/>
</dbReference>
<dbReference type="AlphaFoldDB" id="A0A1B0GN86"/>
<evidence type="ECO:0000256" key="1">
    <source>
        <dbReference type="ARBA" id="ARBA00022723"/>
    </source>
</evidence>
<organism evidence="5 6">
    <name type="scientific">Phlebotomus papatasi</name>
    <name type="common">Sandfly</name>
    <dbReference type="NCBI Taxonomy" id="29031"/>
    <lineage>
        <taxon>Eukaryota</taxon>
        <taxon>Metazoa</taxon>
        <taxon>Ecdysozoa</taxon>
        <taxon>Arthropoda</taxon>
        <taxon>Hexapoda</taxon>
        <taxon>Insecta</taxon>
        <taxon>Pterygota</taxon>
        <taxon>Neoptera</taxon>
        <taxon>Endopterygota</taxon>
        <taxon>Diptera</taxon>
        <taxon>Nematocera</taxon>
        <taxon>Psychodoidea</taxon>
        <taxon>Psychodidae</taxon>
        <taxon>Phlebotomus</taxon>
        <taxon>Phlebotomus</taxon>
    </lineage>
</organism>
<keyword evidence="1" id="KW-0479">Metal-binding</keyword>
<feature type="domain" description="FLYWCH-type" evidence="4">
    <location>
        <begin position="101"/>
        <end position="166"/>
    </location>
</feature>
<sequence length="190" mass="22000">MVAGLRKRIQESIIEHEDESNVTMSFRQTSMGRPCLELNGFTFLYNKSVESTGTTYWRCSFSSARKKNPCDVRCITRHGILQKRSGSHNHPPLIKTGPLSFIKTPWSTSCLVIDNYIYNCHSNTHKGKSYWRCHNYSKRNVDERCRARCVIKDGKIQALTGGHHNHLPHTEKIQKIRKRESLMDKCDSFI</sequence>
<evidence type="ECO:0000313" key="6">
    <source>
        <dbReference type="Proteomes" id="UP000092462"/>
    </source>
</evidence>
<evidence type="ECO:0000259" key="4">
    <source>
        <dbReference type="Pfam" id="PF04500"/>
    </source>
</evidence>
<evidence type="ECO:0000256" key="3">
    <source>
        <dbReference type="ARBA" id="ARBA00022833"/>
    </source>
</evidence>
<accession>A0A1B0GN86</accession>
<reference evidence="5" key="1">
    <citation type="submission" date="2022-08" db="UniProtKB">
        <authorList>
            <consortium name="EnsemblMetazoa"/>
        </authorList>
    </citation>
    <scope>IDENTIFICATION</scope>
    <source>
        <strain evidence="5">Israel</strain>
    </source>
</reference>